<organism evidence="1">
    <name type="scientific">marine sediment metagenome</name>
    <dbReference type="NCBI Taxonomy" id="412755"/>
    <lineage>
        <taxon>unclassified sequences</taxon>
        <taxon>metagenomes</taxon>
        <taxon>ecological metagenomes</taxon>
    </lineage>
</organism>
<dbReference type="GO" id="GO:0047355">
    <property type="term" value="F:CDP-glycerol glycerophosphotransferase activity"/>
    <property type="evidence" value="ECO:0007669"/>
    <property type="project" value="InterPro"/>
</dbReference>
<accession>A0A0F9EIK0</accession>
<gene>
    <name evidence="1" type="ORF">LCGC14_2070110</name>
</gene>
<proteinExistence type="predicted"/>
<name>A0A0F9EIK0_9ZZZZ</name>
<feature type="non-terminal residue" evidence="1">
    <location>
        <position position="1"/>
    </location>
</feature>
<comment type="caution">
    <text evidence="1">The sequence shown here is derived from an EMBL/GenBank/DDBJ whole genome shotgun (WGS) entry which is preliminary data.</text>
</comment>
<reference evidence="1" key="1">
    <citation type="journal article" date="2015" name="Nature">
        <title>Complex archaea that bridge the gap between prokaryotes and eukaryotes.</title>
        <authorList>
            <person name="Spang A."/>
            <person name="Saw J.H."/>
            <person name="Jorgensen S.L."/>
            <person name="Zaremba-Niedzwiedzka K."/>
            <person name="Martijn J."/>
            <person name="Lind A.E."/>
            <person name="van Eijk R."/>
            <person name="Schleper C."/>
            <person name="Guy L."/>
            <person name="Ettema T.J."/>
        </authorList>
    </citation>
    <scope>NUCLEOTIDE SEQUENCE</scope>
</reference>
<dbReference type="EMBL" id="LAZR01024817">
    <property type="protein sequence ID" value="KKL73918.1"/>
    <property type="molecule type" value="Genomic_DNA"/>
</dbReference>
<dbReference type="Pfam" id="PF04464">
    <property type="entry name" value="Glyphos_transf"/>
    <property type="match status" value="1"/>
</dbReference>
<sequence length="484" mass="56946">KLPKPYNSFSFELSKSPDKKGSKVIIHFCHDVKPWIKKSDYYSVWKHNLKRADLIRINKPKIGKPVMTDFQMNIEYSLSKERIKIIIDRFLGFIGTILNKYFPKIYLISKKYKNKKPYRVCFWTPTFQSDILSFCRYLGNHPDYDVVVVLENPAGFKKEPVQLLLPVKAKFLDKDHRSTIIKVKLFRPHVTIVDGHLPPVRLARKLFVLWHGFGWRFDNFGGEFFYAHNAITKACGSGKKPNPNFIWQCFGPEDLKYRRDVSGFAEENLRMLGSAQSDDILNTKLDKEQVRAFYSIDIMNKPTVLLAFTWYHGKVFAQWGDDTKLFKELFAFAEDIGINLIVRMHDKFRYSDDYLEHLERLIENYDHVMFKFKNQDRDNLLDILVSDVMVSNFSSILNQFYFTEKPSIHIYPGVKHIWKLDPERNNGGLLVYSFEELKKAIKMATENPDCCKEKSRAFNKENITNVNGRTCERIERELRALINR</sequence>
<dbReference type="Gene3D" id="3.40.50.12580">
    <property type="match status" value="1"/>
</dbReference>
<dbReference type="GO" id="GO:0016020">
    <property type="term" value="C:membrane"/>
    <property type="evidence" value="ECO:0007669"/>
    <property type="project" value="InterPro"/>
</dbReference>
<protein>
    <submittedName>
        <fullName evidence="1">Uncharacterized protein</fullName>
    </submittedName>
</protein>
<evidence type="ECO:0000313" key="1">
    <source>
        <dbReference type="EMBL" id="KKL73918.1"/>
    </source>
</evidence>
<dbReference type="SUPFAM" id="SSF53756">
    <property type="entry name" value="UDP-Glycosyltransferase/glycogen phosphorylase"/>
    <property type="match status" value="1"/>
</dbReference>
<dbReference type="InterPro" id="IPR043148">
    <property type="entry name" value="TagF_C"/>
</dbReference>
<dbReference type="InterPro" id="IPR007554">
    <property type="entry name" value="Glycerophosphate_synth"/>
</dbReference>
<dbReference type="AlphaFoldDB" id="A0A0F9EIK0"/>